<protein>
    <submittedName>
        <fullName evidence="1">Uncharacterized protein</fullName>
    </submittedName>
</protein>
<reference evidence="1 2" key="1">
    <citation type="journal article" date="2019" name="Sci. Rep.">
        <title>Orb-weaving spider Araneus ventricosus genome elucidates the spidroin gene catalogue.</title>
        <authorList>
            <person name="Kono N."/>
            <person name="Nakamura H."/>
            <person name="Ohtoshi R."/>
            <person name="Moran D.A.P."/>
            <person name="Shinohara A."/>
            <person name="Yoshida Y."/>
            <person name="Fujiwara M."/>
            <person name="Mori M."/>
            <person name="Tomita M."/>
            <person name="Arakawa K."/>
        </authorList>
    </citation>
    <scope>NUCLEOTIDE SEQUENCE [LARGE SCALE GENOMIC DNA]</scope>
</reference>
<sequence length="154" mass="17923">KQLVIADTLSRVQLNDKIFNDDNVYETPTDLCLFATASPTRWEELAKFTKDDPELDDHVERLTKYAKKLQDVFKRRQQESLSNLDNLFHIAHADAIQLMKIEEDRMFLQHQRGPGRPGQLGGVDKKLTDKEERARLRAVKEENRRIKYVSALTS</sequence>
<feature type="non-terminal residue" evidence="1">
    <location>
        <position position="1"/>
    </location>
</feature>
<dbReference type="OrthoDB" id="8044640at2759"/>
<dbReference type="AlphaFoldDB" id="A0A4Y2WXG0"/>
<gene>
    <name evidence="1" type="ORF">AVEN_104557_1</name>
</gene>
<accession>A0A4Y2WXG0</accession>
<evidence type="ECO:0000313" key="2">
    <source>
        <dbReference type="Proteomes" id="UP000499080"/>
    </source>
</evidence>
<dbReference type="EMBL" id="BGPR01066755">
    <property type="protein sequence ID" value="GBO41200.1"/>
    <property type="molecule type" value="Genomic_DNA"/>
</dbReference>
<name>A0A4Y2WXG0_ARAVE</name>
<keyword evidence="2" id="KW-1185">Reference proteome</keyword>
<proteinExistence type="predicted"/>
<dbReference type="Proteomes" id="UP000499080">
    <property type="component" value="Unassembled WGS sequence"/>
</dbReference>
<evidence type="ECO:0000313" key="1">
    <source>
        <dbReference type="EMBL" id="GBO41200.1"/>
    </source>
</evidence>
<comment type="caution">
    <text evidence="1">The sequence shown here is derived from an EMBL/GenBank/DDBJ whole genome shotgun (WGS) entry which is preliminary data.</text>
</comment>
<organism evidence="1 2">
    <name type="scientific">Araneus ventricosus</name>
    <name type="common">Orbweaver spider</name>
    <name type="synonym">Epeira ventricosa</name>
    <dbReference type="NCBI Taxonomy" id="182803"/>
    <lineage>
        <taxon>Eukaryota</taxon>
        <taxon>Metazoa</taxon>
        <taxon>Ecdysozoa</taxon>
        <taxon>Arthropoda</taxon>
        <taxon>Chelicerata</taxon>
        <taxon>Arachnida</taxon>
        <taxon>Araneae</taxon>
        <taxon>Araneomorphae</taxon>
        <taxon>Entelegynae</taxon>
        <taxon>Araneoidea</taxon>
        <taxon>Araneidae</taxon>
        <taxon>Araneus</taxon>
    </lineage>
</organism>